<name>A0A2R6PZ25_9APHY</name>
<gene>
    <name evidence="2" type="ORF">PHLCEN_2v4164</name>
</gene>
<organism evidence="2 3">
    <name type="scientific">Hermanssonia centrifuga</name>
    <dbReference type="NCBI Taxonomy" id="98765"/>
    <lineage>
        <taxon>Eukaryota</taxon>
        <taxon>Fungi</taxon>
        <taxon>Dikarya</taxon>
        <taxon>Basidiomycota</taxon>
        <taxon>Agaricomycotina</taxon>
        <taxon>Agaricomycetes</taxon>
        <taxon>Polyporales</taxon>
        <taxon>Meruliaceae</taxon>
        <taxon>Hermanssonia</taxon>
    </lineage>
</organism>
<sequence length="106" mass="11857">MSGSGNDTTPDIGTPEDIEAFIEFATLNIAANYDITILFVVVLYDYILTVKTEVNYVWHQKFSGATVIFFVNRYFKFAAAVIFMFEAMAAETPKVPSLSSMSYIQS</sequence>
<proteinExistence type="predicted"/>
<dbReference type="OrthoDB" id="2804025at2759"/>
<evidence type="ECO:0000313" key="3">
    <source>
        <dbReference type="Proteomes" id="UP000186601"/>
    </source>
</evidence>
<dbReference type="Proteomes" id="UP000186601">
    <property type="component" value="Unassembled WGS sequence"/>
</dbReference>
<accession>A0A2R6PZ25</accession>
<reference evidence="2 3" key="1">
    <citation type="submission" date="2018-02" db="EMBL/GenBank/DDBJ databases">
        <title>Genome sequence of the basidiomycete white-rot fungus Phlebia centrifuga.</title>
        <authorList>
            <person name="Granchi Z."/>
            <person name="Peng M."/>
            <person name="de Vries R.P."/>
            <person name="Hilden K."/>
            <person name="Makela M.R."/>
            <person name="Grigoriev I."/>
            <person name="Riley R."/>
        </authorList>
    </citation>
    <scope>NUCLEOTIDE SEQUENCE [LARGE SCALE GENOMIC DNA]</scope>
    <source>
        <strain evidence="2 3">FBCC195</strain>
    </source>
</reference>
<evidence type="ECO:0000259" key="1">
    <source>
        <dbReference type="Pfam" id="PF20151"/>
    </source>
</evidence>
<dbReference type="EMBL" id="MLYV02000421">
    <property type="protein sequence ID" value="PSR99305.1"/>
    <property type="molecule type" value="Genomic_DNA"/>
</dbReference>
<comment type="caution">
    <text evidence="2">The sequence shown here is derived from an EMBL/GenBank/DDBJ whole genome shotgun (WGS) entry which is preliminary data.</text>
</comment>
<dbReference type="AlphaFoldDB" id="A0A2R6PZ25"/>
<dbReference type="Pfam" id="PF20151">
    <property type="entry name" value="DUF6533"/>
    <property type="match status" value="1"/>
</dbReference>
<feature type="domain" description="DUF6533" evidence="1">
    <location>
        <begin position="35"/>
        <end position="75"/>
    </location>
</feature>
<evidence type="ECO:0000313" key="2">
    <source>
        <dbReference type="EMBL" id="PSR99305.1"/>
    </source>
</evidence>
<keyword evidence="3" id="KW-1185">Reference proteome</keyword>
<protein>
    <recommendedName>
        <fullName evidence="1">DUF6533 domain-containing protein</fullName>
    </recommendedName>
</protein>
<dbReference type="InterPro" id="IPR045340">
    <property type="entry name" value="DUF6533"/>
</dbReference>